<organism evidence="1 2">
    <name type="scientific">Tistlia consotensis USBA 355</name>
    <dbReference type="NCBI Taxonomy" id="560819"/>
    <lineage>
        <taxon>Bacteria</taxon>
        <taxon>Pseudomonadati</taxon>
        <taxon>Pseudomonadota</taxon>
        <taxon>Alphaproteobacteria</taxon>
        <taxon>Rhodospirillales</taxon>
        <taxon>Rhodovibrionaceae</taxon>
        <taxon>Tistlia</taxon>
    </lineage>
</organism>
<gene>
    <name evidence="1" type="ORF">SAMN05428998_103239</name>
</gene>
<dbReference type="RefSeq" id="WP_085121671.1">
    <property type="nucleotide sequence ID" value="NZ_FWZX01000003.1"/>
</dbReference>
<dbReference type="Gene3D" id="3.40.50.2000">
    <property type="entry name" value="Glycogen Phosphorylase B"/>
    <property type="match status" value="1"/>
</dbReference>
<name>A0A1Y6BFF8_9PROT</name>
<reference evidence="1 2" key="1">
    <citation type="submission" date="2017-04" db="EMBL/GenBank/DDBJ databases">
        <authorList>
            <person name="Afonso C.L."/>
            <person name="Miller P.J."/>
            <person name="Scott M.A."/>
            <person name="Spackman E."/>
            <person name="Goraichik I."/>
            <person name="Dimitrov K.M."/>
            <person name="Suarez D.L."/>
            <person name="Swayne D.E."/>
        </authorList>
    </citation>
    <scope>NUCLEOTIDE SEQUENCE [LARGE SCALE GENOMIC DNA]</scope>
    <source>
        <strain evidence="1 2">USBA 355</strain>
    </source>
</reference>
<dbReference type="GO" id="GO:0016757">
    <property type="term" value="F:glycosyltransferase activity"/>
    <property type="evidence" value="ECO:0007669"/>
    <property type="project" value="UniProtKB-KW"/>
</dbReference>
<dbReference type="InterPro" id="IPR050519">
    <property type="entry name" value="Glycosyltransf_28_UgtP"/>
</dbReference>
<accession>A0A1Y6BFF8</accession>
<dbReference type="PANTHER" id="PTHR43025">
    <property type="entry name" value="MONOGALACTOSYLDIACYLGLYCEROL SYNTHASE"/>
    <property type="match status" value="1"/>
</dbReference>
<evidence type="ECO:0000313" key="1">
    <source>
        <dbReference type="EMBL" id="SMF04958.1"/>
    </source>
</evidence>
<protein>
    <submittedName>
        <fullName evidence="1">1,2-diacylglycerol 3-beta-galactosyltransferase</fullName>
    </submittedName>
</protein>
<dbReference type="PANTHER" id="PTHR43025:SF3">
    <property type="entry name" value="MONOGALACTOSYLDIACYLGLYCEROL SYNTHASE 1, CHLOROPLASTIC"/>
    <property type="match status" value="1"/>
</dbReference>
<keyword evidence="1" id="KW-0328">Glycosyltransferase</keyword>
<dbReference type="EMBL" id="FWZX01000003">
    <property type="protein sequence ID" value="SMF04958.1"/>
    <property type="molecule type" value="Genomic_DNA"/>
</dbReference>
<evidence type="ECO:0000313" key="2">
    <source>
        <dbReference type="Proteomes" id="UP000192917"/>
    </source>
</evidence>
<keyword evidence="1" id="KW-0808">Transferase</keyword>
<keyword evidence="2" id="KW-1185">Reference proteome</keyword>
<dbReference type="AlphaFoldDB" id="A0A1Y6BFF8"/>
<dbReference type="STRING" id="560819.SAMN05428998_103239"/>
<dbReference type="Proteomes" id="UP000192917">
    <property type="component" value="Unassembled WGS sequence"/>
</dbReference>
<dbReference type="SUPFAM" id="SSF53756">
    <property type="entry name" value="UDP-Glycosyltransferase/glycogen phosphorylase"/>
    <property type="match status" value="1"/>
</dbReference>
<proteinExistence type="predicted"/>
<sequence>MGEDGKSDERHVVVVYTDAGGGHRAAAEALREILVSAGGFRVTLVNAYQEVLPGLDLFRRWTARDVEETYNELVLRRGHTGLLCLGFYLLAVLNVRLLGGPGRRAFRALWERSRPDLVLSVLPVINHLMIDSLAGYQGGRVPFAVLMTDWAELSRDVWFPRGRDYDAICGTERSWRQLARILPEGRRFRMAGLLLRPAFLDRPEIDVAAARREAGLDPDRPVACMLYGGYGSWRMLELAEALRDDPPDVQMIFLCGRNETLAEALSAAELPYPSLVLGFTREVHRYMAMSDLFIGKNGPLSVSEALTFGLPLLVDSHRVMPQERAVLHWIRRAGAGATFATPRHFARALRRLLAGSLAPTEEAAAQGRNAAARQIPEILRRILGRSGN</sequence>